<dbReference type="STRING" id="262543.Exig_0332"/>
<dbReference type="SMART" id="SM01022">
    <property type="entry name" value="ASCH"/>
    <property type="match status" value="1"/>
</dbReference>
<reference evidence="2 3" key="1">
    <citation type="journal article" date="2006" name="Extremophiles">
        <title>Characterization of Exiguobacterium isolates from the Siberian permafrost. Description of Exiguobacterium sibiricum sp. nov.</title>
        <authorList>
            <person name="Rodrigues D.F."/>
            <person name="Goris J."/>
            <person name="Vishnivetskaya T."/>
            <person name="Gilichinsky D."/>
            <person name="Thomashow M.F."/>
            <person name="Tiedje J.M."/>
        </authorList>
    </citation>
    <scope>NUCLEOTIDE SEQUENCE [LARGE SCALE GENOMIC DNA]</scope>
    <source>
        <strain evidence="3">DSM 17290 / CIP 109462 / JCM 13490 / 255-15</strain>
    </source>
</reference>
<sequence>MLHNMGLYEEPFHSIQTGKKVIEIRLNDQKRQAIKVDDLIEFKNLSNGEQLTVRVTKRETFKDFQSLYEKISLEAIDCIGWSMPELLKSTYAIYLKEAEQQFGALALTIEIIE</sequence>
<keyword evidence="3" id="KW-1185">Reference proteome</keyword>
<feature type="domain" description="ASCH" evidence="1">
    <location>
        <begin position="5"/>
        <end position="113"/>
    </location>
</feature>
<dbReference type="PIRSF" id="PIRSF016134">
    <property type="entry name" value="UCP016134"/>
    <property type="match status" value="1"/>
</dbReference>
<dbReference type="InterPro" id="IPR016645">
    <property type="entry name" value="UCP016134"/>
</dbReference>
<dbReference type="Gene3D" id="2.30.130.30">
    <property type="entry name" value="Hypothetical protein"/>
    <property type="match status" value="1"/>
</dbReference>
<evidence type="ECO:0000313" key="2">
    <source>
        <dbReference type="EMBL" id="ACB59817.1"/>
    </source>
</evidence>
<dbReference type="EMBL" id="CP001022">
    <property type="protein sequence ID" value="ACB59817.1"/>
    <property type="molecule type" value="Genomic_DNA"/>
</dbReference>
<dbReference type="Proteomes" id="UP000001681">
    <property type="component" value="Chromosome"/>
</dbReference>
<organism evidence="2 3">
    <name type="scientific">Exiguobacterium sibiricum (strain DSM 17290 / CCUG 55495 / CIP 109462 / JCM 13490 / 255-15)</name>
    <dbReference type="NCBI Taxonomy" id="262543"/>
    <lineage>
        <taxon>Bacteria</taxon>
        <taxon>Bacillati</taxon>
        <taxon>Bacillota</taxon>
        <taxon>Bacilli</taxon>
        <taxon>Bacillales</taxon>
        <taxon>Bacillales Family XII. Incertae Sedis</taxon>
        <taxon>Exiguobacterium</taxon>
    </lineage>
</organism>
<dbReference type="KEGG" id="esi:Exig_0332"/>
<dbReference type="InterPro" id="IPR015947">
    <property type="entry name" value="PUA-like_sf"/>
</dbReference>
<reference evidence="2 3" key="2">
    <citation type="journal article" date="2008" name="BMC Genomics">
        <title>Architecture of thermal adaptation in an Exiguobacterium sibiricum strain isolated from 3 million year old permafrost: a genome and transcriptome approach.</title>
        <authorList>
            <person name="Rodrigues D.F."/>
            <person name="Ivanova N."/>
            <person name="He Z."/>
            <person name="Huebner M."/>
            <person name="Zhou J."/>
            <person name="Tiedje J.M."/>
        </authorList>
    </citation>
    <scope>NUCLEOTIDE SEQUENCE [LARGE SCALE GENOMIC DNA]</scope>
    <source>
        <strain evidence="3">DSM 17290 / CIP 109462 / JCM 13490 / 255-15</strain>
    </source>
</reference>
<dbReference type="HOGENOM" id="CLU_139906_1_0_9"/>
<proteinExistence type="predicted"/>
<dbReference type="SUPFAM" id="SSF88697">
    <property type="entry name" value="PUA domain-like"/>
    <property type="match status" value="1"/>
</dbReference>
<name>B1YID4_EXIS2</name>
<dbReference type="eggNOG" id="COG4043">
    <property type="taxonomic scope" value="Bacteria"/>
</dbReference>
<dbReference type="AlphaFoldDB" id="B1YID4"/>
<dbReference type="InterPro" id="IPR007374">
    <property type="entry name" value="ASCH_domain"/>
</dbReference>
<dbReference type="RefSeq" id="WP_012369241.1">
    <property type="nucleotide sequence ID" value="NC_010556.1"/>
</dbReference>
<reference evidence="3" key="3">
    <citation type="submission" date="2008-04" db="EMBL/GenBank/DDBJ databases">
        <title>Complete sequence of chromosome of Exiguobacterium sibiricum 255-15.</title>
        <authorList>
            <consortium name="US DOE Joint Genome Institute"/>
            <person name="Copeland A."/>
            <person name="Lucas S."/>
            <person name="Lapidus A."/>
            <person name="Glavina del Rio T."/>
            <person name="Dalin E."/>
            <person name="Tice H."/>
            <person name="Bruce D."/>
            <person name="Goodwin L."/>
            <person name="Pitluck S."/>
            <person name="Kiss H."/>
            <person name="Chertkov O."/>
            <person name="Monk C."/>
            <person name="Brettin T."/>
            <person name="Detter J.C."/>
            <person name="Han C."/>
            <person name="Kuske C.R."/>
            <person name="Schmutz J."/>
            <person name="Larimer F."/>
            <person name="Land M."/>
            <person name="Hauser L."/>
            <person name="Kyrpides N."/>
            <person name="Mikhailova N."/>
            <person name="Vishnivetskaya T."/>
            <person name="Rodrigues D.F."/>
            <person name="Gilichinsky D."/>
            <person name="Tiedje J."/>
            <person name="Richardson P."/>
        </authorList>
    </citation>
    <scope>NUCLEOTIDE SEQUENCE [LARGE SCALE GENOMIC DNA]</scope>
    <source>
        <strain evidence="3">DSM 17290 / CIP 109462 / JCM 13490 / 255-15</strain>
    </source>
</reference>
<gene>
    <name evidence="2" type="ordered locus">Exig_0332</name>
</gene>
<evidence type="ECO:0000259" key="1">
    <source>
        <dbReference type="SMART" id="SM01022"/>
    </source>
</evidence>
<accession>B1YID4</accession>
<protein>
    <recommendedName>
        <fullName evidence="1">ASCH domain-containing protein</fullName>
    </recommendedName>
</protein>
<dbReference type="CDD" id="cd06555">
    <property type="entry name" value="ASCH_PF0470_like"/>
    <property type="match status" value="1"/>
</dbReference>
<dbReference type="Pfam" id="PF04266">
    <property type="entry name" value="ASCH"/>
    <property type="match status" value="1"/>
</dbReference>
<dbReference type="OrthoDB" id="9790388at2"/>
<evidence type="ECO:0000313" key="3">
    <source>
        <dbReference type="Proteomes" id="UP000001681"/>
    </source>
</evidence>